<dbReference type="PANTHER" id="PTHR43190">
    <property type="entry name" value="N-ACETYL-D-GLUCOSAMINE KINASE"/>
    <property type="match status" value="1"/>
</dbReference>
<dbReference type="CDD" id="cd24082">
    <property type="entry name" value="ASKHA_NBD_GspK-like"/>
    <property type="match status" value="1"/>
</dbReference>
<keyword evidence="3" id="KW-1185">Reference proteome</keyword>
<gene>
    <name evidence="2" type="ORF">RSO01_80600</name>
</gene>
<feature type="domain" description="ATPase BadF/BadG/BcrA/BcrD type" evidence="1">
    <location>
        <begin position="6"/>
        <end position="257"/>
    </location>
</feature>
<evidence type="ECO:0000259" key="1">
    <source>
        <dbReference type="Pfam" id="PF01869"/>
    </source>
</evidence>
<proteinExistence type="predicted"/>
<protein>
    <submittedName>
        <fullName evidence="2">N-acetylglucosamine kinase</fullName>
    </submittedName>
</protein>
<evidence type="ECO:0000313" key="3">
    <source>
        <dbReference type="Proteomes" id="UP000321058"/>
    </source>
</evidence>
<accession>A0A512NPM0</accession>
<dbReference type="InterPro" id="IPR002731">
    <property type="entry name" value="ATPase_BadF"/>
</dbReference>
<dbReference type="RefSeq" id="WP_147156223.1">
    <property type="nucleotide sequence ID" value="NZ_BKAJ01000188.1"/>
</dbReference>
<keyword evidence="2" id="KW-0418">Kinase</keyword>
<dbReference type="SUPFAM" id="SSF53067">
    <property type="entry name" value="Actin-like ATPase domain"/>
    <property type="match status" value="2"/>
</dbReference>
<name>A0A512NPM0_9HYPH</name>
<dbReference type="AlphaFoldDB" id="A0A512NPM0"/>
<dbReference type="GO" id="GO:0016301">
    <property type="term" value="F:kinase activity"/>
    <property type="evidence" value="ECO:0007669"/>
    <property type="project" value="UniProtKB-KW"/>
</dbReference>
<dbReference type="Gene3D" id="3.30.420.40">
    <property type="match status" value="2"/>
</dbReference>
<dbReference type="InterPro" id="IPR052519">
    <property type="entry name" value="Euk-type_GlcNAc_Kinase"/>
</dbReference>
<dbReference type="PANTHER" id="PTHR43190:SF3">
    <property type="entry name" value="N-ACETYL-D-GLUCOSAMINE KINASE"/>
    <property type="match status" value="1"/>
</dbReference>
<dbReference type="Pfam" id="PF01869">
    <property type="entry name" value="BcrAD_BadFG"/>
    <property type="match status" value="1"/>
</dbReference>
<evidence type="ECO:0000313" key="2">
    <source>
        <dbReference type="EMBL" id="GEP60894.1"/>
    </source>
</evidence>
<dbReference type="InterPro" id="IPR043129">
    <property type="entry name" value="ATPase_NBD"/>
</dbReference>
<sequence>MNELFLGIDAGGTHCRARLVDADGNVLGSGRGGPANLTWGIDKAHRAIMAASAEAFAEAGLGRAAMRRTHAGMGIAGADDPAQARKMAARRFGFASVTIRGDAETACIGAHEGRDGGVLILGTGSNGLVRRRGKLERVSGDGFLISDLGSGAVVGHAAARQALAAHQRVIAPSPLTRRIMRRFDNDPSKMRAWAMAATPSHWGELAPLVFACSDKADPVARRLVADAVADVTRLLDRMIALGAKRIALTGGLADAYASRLPRRLARILVPAQRDALSGAIDLARKMVGT</sequence>
<dbReference type="OrthoDB" id="63487at2"/>
<keyword evidence="2" id="KW-0808">Transferase</keyword>
<organism evidence="2 3">
    <name type="scientific">Reyranella soli</name>
    <dbReference type="NCBI Taxonomy" id="1230389"/>
    <lineage>
        <taxon>Bacteria</taxon>
        <taxon>Pseudomonadati</taxon>
        <taxon>Pseudomonadota</taxon>
        <taxon>Alphaproteobacteria</taxon>
        <taxon>Hyphomicrobiales</taxon>
        <taxon>Reyranellaceae</taxon>
        <taxon>Reyranella</taxon>
    </lineage>
</organism>
<dbReference type="EMBL" id="BKAJ01000188">
    <property type="protein sequence ID" value="GEP60894.1"/>
    <property type="molecule type" value="Genomic_DNA"/>
</dbReference>
<dbReference type="Proteomes" id="UP000321058">
    <property type="component" value="Unassembled WGS sequence"/>
</dbReference>
<comment type="caution">
    <text evidence="2">The sequence shown here is derived from an EMBL/GenBank/DDBJ whole genome shotgun (WGS) entry which is preliminary data.</text>
</comment>
<reference evidence="2 3" key="1">
    <citation type="submission" date="2019-07" db="EMBL/GenBank/DDBJ databases">
        <title>Whole genome shotgun sequence of Reyranella soli NBRC 108950.</title>
        <authorList>
            <person name="Hosoyama A."/>
            <person name="Uohara A."/>
            <person name="Ohji S."/>
            <person name="Ichikawa N."/>
        </authorList>
    </citation>
    <scope>NUCLEOTIDE SEQUENCE [LARGE SCALE GENOMIC DNA]</scope>
    <source>
        <strain evidence="2 3">NBRC 108950</strain>
    </source>
</reference>